<dbReference type="OrthoDB" id="113323at2"/>
<accession>A0A7C9LF68</accession>
<sequence length="89" mass="9315">MRLFLSAILAATAINAQAAPAAPAASDAQARLVAADANKDGKWDKAEWRAAGRRDMGFAFCDVDKDSVVDAAELKSCAEKARAMGMTAQ</sequence>
<proteinExistence type="predicted"/>
<dbReference type="Proteomes" id="UP000481327">
    <property type="component" value="Unassembled WGS sequence"/>
</dbReference>
<evidence type="ECO:0000313" key="3">
    <source>
        <dbReference type="Proteomes" id="UP000481327"/>
    </source>
</evidence>
<dbReference type="SUPFAM" id="SSF47473">
    <property type="entry name" value="EF-hand"/>
    <property type="match status" value="1"/>
</dbReference>
<reference evidence="2 3" key="1">
    <citation type="submission" date="2019-09" db="EMBL/GenBank/DDBJ databases">
        <title>Polymorphobacter sp. isolated from a lake in China.</title>
        <authorList>
            <person name="Liu Z."/>
        </authorList>
    </citation>
    <scope>NUCLEOTIDE SEQUENCE [LARGE SCALE GENOMIC DNA]</scope>
    <source>
        <strain evidence="2 3">D40P</strain>
    </source>
</reference>
<name>A0A7C9LF68_9SPHN</name>
<protein>
    <recommendedName>
        <fullName evidence="4">EF-hand domain-containing protein</fullName>
    </recommendedName>
</protein>
<feature type="chain" id="PRO_5028935034" description="EF-hand domain-containing protein" evidence="1">
    <location>
        <begin position="19"/>
        <end position="89"/>
    </location>
</feature>
<evidence type="ECO:0000313" key="2">
    <source>
        <dbReference type="EMBL" id="MQT16487.1"/>
    </source>
</evidence>
<comment type="caution">
    <text evidence="2">The sequence shown here is derived from an EMBL/GenBank/DDBJ whole genome shotgun (WGS) entry which is preliminary data.</text>
</comment>
<dbReference type="InterPro" id="IPR011992">
    <property type="entry name" value="EF-hand-dom_pair"/>
</dbReference>
<dbReference type="Gene3D" id="1.10.238.10">
    <property type="entry name" value="EF-hand"/>
    <property type="match status" value="1"/>
</dbReference>
<gene>
    <name evidence="2" type="ORF">F3168_04345</name>
</gene>
<dbReference type="RefSeq" id="WP_152576880.1">
    <property type="nucleotide sequence ID" value="NZ_JAATJI010000001.1"/>
</dbReference>
<evidence type="ECO:0000256" key="1">
    <source>
        <dbReference type="SAM" id="SignalP"/>
    </source>
</evidence>
<organism evidence="2 3">
    <name type="scientific">Sandarakinorhabdus fusca</name>
    <dbReference type="NCBI Taxonomy" id="1439888"/>
    <lineage>
        <taxon>Bacteria</taxon>
        <taxon>Pseudomonadati</taxon>
        <taxon>Pseudomonadota</taxon>
        <taxon>Alphaproteobacteria</taxon>
        <taxon>Sphingomonadales</taxon>
        <taxon>Sphingosinicellaceae</taxon>
        <taxon>Sandarakinorhabdus</taxon>
    </lineage>
</organism>
<keyword evidence="3" id="KW-1185">Reference proteome</keyword>
<evidence type="ECO:0008006" key="4">
    <source>
        <dbReference type="Google" id="ProtNLM"/>
    </source>
</evidence>
<dbReference type="AlphaFoldDB" id="A0A7C9LF68"/>
<keyword evidence="1" id="KW-0732">Signal</keyword>
<feature type="signal peptide" evidence="1">
    <location>
        <begin position="1"/>
        <end position="18"/>
    </location>
</feature>
<dbReference type="EMBL" id="WIOL01000001">
    <property type="protein sequence ID" value="MQT16487.1"/>
    <property type="molecule type" value="Genomic_DNA"/>
</dbReference>